<dbReference type="Proteomes" id="UP000271098">
    <property type="component" value="Unassembled WGS sequence"/>
</dbReference>
<dbReference type="GO" id="GO:0016589">
    <property type="term" value="C:NURF complex"/>
    <property type="evidence" value="ECO:0007669"/>
    <property type="project" value="TreeGrafter"/>
</dbReference>
<evidence type="ECO:0000313" key="3">
    <source>
        <dbReference type="Proteomes" id="UP000271098"/>
    </source>
</evidence>
<protein>
    <submittedName>
        <fullName evidence="4">BLOC-1-related complex subunit 7</fullName>
    </submittedName>
</protein>
<evidence type="ECO:0000313" key="4">
    <source>
        <dbReference type="WBParaSite" id="GPUH_0002668001-mRNA-1"/>
    </source>
</evidence>
<reference evidence="4" key="1">
    <citation type="submission" date="2016-06" db="UniProtKB">
        <authorList>
            <consortium name="WormBaseParasite"/>
        </authorList>
    </citation>
    <scope>IDENTIFICATION</scope>
</reference>
<name>A0A183F0A9_9BILA</name>
<dbReference type="AlphaFoldDB" id="A0A183F0A9"/>
<gene>
    <name evidence="2" type="ORF">GPUH_LOCUS26650</name>
</gene>
<evidence type="ECO:0000256" key="1">
    <source>
        <dbReference type="SAM" id="MobiDB-lite"/>
    </source>
</evidence>
<dbReference type="OrthoDB" id="10021571at2759"/>
<keyword evidence="3" id="KW-1185">Reference proteome</keyword>
<evidence type="ECO:0000313" key="2">
    <source>
        <dbReference type="EMBL" id="VDN46350.1"/>
    </source>
</evidence>
<sequence>MNTGTSAWPSTSSAAASSAQQPGHPDMAQKVSEIFMKAGEAFQELGSLVAVLQSKDDNERLHVNCRKWTETYTDNLHDALSRFATDLRRISASVQEREM</sequence>
<dbReference type="PANTHER" id="PTHR21397:SF2">
    <property type="entry name" value="CHROMATIN COMPLEXES SUBUNIT BAP18"/>
    <property type="match status" value="1"/>
</dbReference>
<proteinExistence type="predicted"/>
<feature type="region of interest" description="Disordered" evidence="1">
    <location>
        <begin position="1"/>
        <end position="29"/>
    </location>
</feature>
<feature type="compositionally biased region" description="Low complexity" evidence="1">
    <location>
        <begin position="1"/>
        <end position="22"/>
    </location>
</feature>
<reference evidence="2 3" key="2">
    <citation type="submission" date="2018-11" db="EMBL/GenBank/DDBJ databases">
        <authorList>
            <consortium name="Pathogen Informatics"/>
        </authorList>
    </citation>
    <scope>NUCLEOTIDE SEQUENCE [LARGE SCALE GENOMIC DNA]</scope>
</reference>
<dbReference type="EMBL" id="UYRT01112646">
    <property type="protein sequence ID" value="VDN46350.1"/>
    <property type="molecule type" value="Genomic_DNA"/>
</dbReference>
<organism evidence="4">
    <name type="scientific">Gongylonema pulchrum</name>
    <dbReference type="NCBI Taxonomy" id="637853"/>
    <lineage>
        <taxon>Eukaryota</taxon>
        <taxon>Metazoa</taxon>
        <taxon>Ecdysozoa</taxon>
        <taxon>Nematoda</taxon>
        <taxon>Chromadorea</taxon>
        <taxon>Rhabditida</taxon>
        <taxon>Spirurina</taxon>
        <taxon>Spiruromorpha</taxon>
        <taxon>Spiruroidea</taxon>
        <taxon>Gongylonematidae</taxon>
        <taxon>Gongylonema</taxon>
    </lineage>
</organism>
<accession>A0A183F0A9</accession>
<dbReference type="GO" id="GO:0071339">
    <property type="term" value="C:MLL1 complex"/>
    <property type="evidence" value="ECO:0007669"/>
    <property type="project" value="TreeGrafter"/>
</dbReference>
<dbReference type="PANTHER" id="PTHR21397">
    <property type="entry name" value="CHROMATIN COMPLEXES SUBUNIT BAP18-RELATED"/>
    <property type="match status" value="1"/>
</dbReference>
<dbReference type="WBParaSite" id="GPUH_0002668001-mRNA-1">
    <property type="protein sequence ID" value="GPUH_0002668001-mRNA-1"/>
    <property type="gene ID" value="GPUH_0002668001"/>
</dbReference>